<accession>A0A9P0ZPC8</accession>
<protein>
    <submittedName>
        <fullName evidence="1">Uncharacterized protein</fullName>
    </submittedName>
</protein>
<proteinExistence type="predicted"/>
<evidence type="ECO:0000313" key="2">
    <source>
        <dbReference type="Proteomes" id="UP001152484"/>
    </source>
</evidence>
<evidence type="ECO:0000313" key="1">
    <source>
        <dbReference type="EMBL" id="CAH9106017.1"/>
    </source>
</evidence>
<name>A0A9P0ZPC8_CUSEU</name>
<dbReference type="EMBL" id="CAMAPE010000048">
    <property type="protein sequence ID" value="CAH9106017.1"/>
    <property type="molecule type" value="Genomic_DNA"/>
</dbReference>
<sequence length="75" mass="7943">MRSPSRSAAVTVEGLLLFFEVARDKAAEDGSTPVEAGSAEPAARFEKSTTRGGQIYGFDDQICSRNGLICNGGQF</sequence>
<organism evidence="1 2">
    <name type="scientific">Cuscuta europaea</name>
    <name type="common">European dodder</name>
    <dbReference type="NCBI Taxonomy" id="41803"/>
    <lineage>
        <taxon>Eukaryota</taxon>
        <taxon>Viridiplantae</taxon>
        <taxon>Streptophyta</taxon>
        <taxon>Embryophyta</taxon>
        <taxon>Tracheophyta</taxon>
        <taxon>Spermatophyta</taxon>
        <taxon>Magnoliopsida</taxon>
        <taxon>eudicotyledons</taxon>
        <taxon>Gunneridae</taxon>
        <taxon>Pentapetalae</taxon>
        <taxon>asterids</taxon>
        <taxon>lamiids</taxon>
        <taxon>Solanales</taxon>
        <taxon>Convolvulaceae</taxon>
        <taxon>Cuscuteae</taxon>
        <taxon>Cuscuta</taxon>
        <taxon>Cuscuta subgen. Cuscuta</taxon>
    </lineage>
</organism>
<keyword evidence="2" id="KW-1185">Reference proteome</keyword>
<comment type="caution">
    <text evidence="1">The sequence shown here is derived from an EMBL/GenBank/DDBJ whole genome shotgun (WGS) entry which is preliminary data.</text>
</comment>
<dbReference type="AlphaFoldDB" id="A0A9P0ZPC8"/>
<dbReference type="Proteomes" id="UP001152484">
    <property type="component" value="Unassembled WGS sequence"/>
</dbReference>
<gene>
    <name evidence="1" type="ORF">CEURO_LOCUS17155</name>
</gene>
<reference evidence="1" key="1">
    <citation type="submission" date="2022-07" db="EMBL/GenBank/DDBJ databases">
        <authorList>
            <person name="Macas J."/>
            <person name="Novak P."/>
            <person name="Neumann P."/>
        </authorList>
    </citation>
    <scope>NUCLEOTIDE SEQUENCE</scope>
</reference>